<gene>
    <name evidence="2" type="ORF">GCM10010430_35420</name>
</gene>
<dbReference type="Proteomes" id="UP001500305">
    <property type="component" value="Unassembled WGS sequence"/>
</dbReference>
<dbReference type="EMBL" id="BAAATR010000014">
    <property type="protein sequence ID" value="GAA2249621.1"/>
    <property type="molecule type" value="Genomic_DNA"/>
</dbReference>
<dbReference type="Pfam" id="PF17227">
    <property type="entry name" value="DUF5302"/>
    <property type="match status" value="1"/>
</dbReference>
<comment type="caution">
    <text evidence="2">The sequence shown here is derived from an EMBL/GenBank/DDBJ whole genome shotgun (WGS) entry which is preliminary data.</text>
</comment>
<reference evidence="3" key="1">
    <citation type="journal article" date="2019" name="Int. J. Syst. Evol. Microbiol.">
        <title>The Global Catalogue of Microorganisms (GCM) 10K type strain sequencing project: providing services to taxonomists for standard genome sequencing and annotation.</title>
        <authorList>
            <consortium name="The Broad Institute Genomics Platform"/>
            <consortium name="The Broad Institute Genome Sequencing Center for Infectious Disease"/>
            <person name="Wu L."/>
            <person name="Ma J."/>
        </authorList>
    </citation>
    <scope>NUCLEOTIDE SEQUENCE [LARGE SCALE GENOMIC DNA]</scope>
    <source>
        <strain evidence="3">JCM 7356</strain>
    </source>
</reference>
<evidence type="ECO:0000256" key="1">
    <source>
        <dbReference type="SAM" id="MobiDB-lite"/>
    </source>
</evidence>
<keyword evidence="3" id="KW-1185">Reference proteome</keyword>
<dbReference type="InterPro" id="IPR035172">
    <property type="entry name" value="DUF5302"/>
</dbReference>
<name>A0ABP5R228_9ACTN</name>
<protein>
    <recommendedName>
        <fullName evidence="4">DUF5302 domain-containing protein</fullName>
    </recommendedName>
</protein>
<feature type="region of interest" description="Disordered" evidence="1">
    <location>
        <begin position="1"/>
        <end position="74"/>
    </location>
</feature>
<feature type="compositionally biased region" description="Low complexity" evidence="1">
    <location>
        <begin position="1"/>
        <end position="18"/>
    </location>
</feature>
<proteinExistence type="predicted"/>
<evidence type="ECO:0008006" key="4">
    <source>
        <dbReference type="Google" id="ProtNLM"/>
    </source>
</evidence>
<sequence length="74" mass="7426">MSSDAAEPVEPQAPEAAPDGQGDPDDLKAKFRAALQHKHGGRGGVGGPGPEGSKIHGSHSAAGGKRTFRRKSGG</sequence>
<evidence type="ECO:0000313" key="3">
    <source>
        <dbReference type="Proteomes" id="UP001500305"/>
    </source>
</evidence>
<accession>A0ABP5R228</accession>
<dbReference type="RefSeq" id="WP_344637369.1">
    <property type="nucleotide sequence ID" value="NZ_BAAATR010000014.1"/>
</dbReference>
<organism evidence="2 3">
    <name type="scientific">Kitasatospora cystarginea</name>
    <dbReference type="NCBI Taxonomy" id="58350"/>
    <lineage>
        <taxon>Bacteria</taxon>
        <taxon>Bacillati</taxon>
        <taxon>Actinomycetota</taxon>
        <taxon>Actinomycetes</taxon>
        <taxon>Kitasatosporales</taxon>
        <taxon>Streptomycetaceae</taxon>
        <taxon>Kitasatospora</taxon>
    </lineage>
</organism>
<evidence type="ECO:0000313" key="2">
    <source>
        <dbReference type="EMBL" id="GAA2249621.1"/>
    </source>
</evidence>